<dbReference type="RefSeq" id="WP_079048587.1">
    <property type="nucleotide sequence ID" value="NZ_JBPJFI010000001.1"/>
</dbReference>
<name>A0A542U812_9ACTN</name>
<dbReference type="AlphaFoldDB" id="A0A542U812"/>
<organism evidence="1 2">
    <name type="scientific">Streptomyces puniciscabiei</name>
    <dbReference type="NCBI Taxonomy" id="164348"/>
    <lineage>
        <taxon>Bacteria</taxon>
        <taxon>Bacillati</taxon>
        <taxon>Actinomycetota</taxon>
        <taxon>Actinomycetes</taxon>
        <taxon>Kitasatosporales</taxon>
        <taxon>Streptomycetaceae</taxon>
        <taxon>Streptomyces</taxon>
    </lineage>
</organism>
<protein>
    <submittedName>
        <fullName evidence="1">Uncharacterized protein</fullName>
    </submittedName>
</protein>
<reference evidence="1 2" key="1">
    <citation type="submission" date="2019-06" db="EMBL/GenBank/DDBJ databases">
        <title>Sequencing the genomes of 1000 actinobacteria strains.</title>
        <authorList>
            <person name="Klenk H.-P."/>
        </authorList>
    </citation>
    <scope>NUCLEOTIDE SEQUENCE [LARGE SCALE GENOMIC DNA]</scope>
    <source>
        <strain evidence="1 2">DSM 41929</strain>
    </source>
</reference>
<accession>A0A542U812</accession>
<proteinExistence type="predicted"/>
<dbReference type="EMBL" id="VFNX01000001">
    <property type="protein sequence ID" value="TQK95230.1"/>
    <property type="molecule type" value="Genomic_DNA"/>
</dbReference>
<keyword evidence="2" id="KW-1185">Reference proteome</keyword>
<dbReference type="Proteomes" id="UP000318103">
    <property type="component" value="Unassembled WGS sequence"/>
</dbReference>
<sequence>MTEHATTPVEVFRVVPRYHDSFKGILLEDDQILRWELDEQTVPLPAEIPGSLHGELGGTPADYPTSDPASPVLSAALLEAVRDRFSGTGHFIPVNVPGLAAGTYTAYVPATVADCLDQLNSSTPEATGRIRKAAFHQDRVPVQFPAFRLPQNRTYVYWNAWAARLIESSAAPGSVELRLVWSSNPTATPHRDPMGF</sequence>
<comment type="caution">
    <text evidence="1">The sequence shown here is derived from an EMBL/GenBank/DDBJ whole genome shotgun (WGS) entry which is preliminary data.</text>
</comment>
<dbReference type="OrthoDB" id="4128951at2"/>
<evidence type="ECO:0000313" key="1">
    <source>
        <dbReference type="EMBL" id="TQK95230.1"/>
    </source>
</evidence>
<evidence type="ECO:0000313" key="2">
    <source>
        <dbReference type="Proteomes" id="UP000318103"/>
    </source>
</evidence>
<gene>
    <name evidence="1" type="ORF">FB563_0102</name>
</gene>